<protein>
    <submittedName>
        <fullName evidence="3">Aminocarboxymuconate-semialdehyde decarboxylase</fullName>
        <ecNumber evidence="3">4.1.1.45</ecNumber>
    </submittedName>
</protein>
<dbReference type="InterPro" id="IPR006680">
    <property type="entry name" value="Amidohydro-rel"/>
</dbReference>
<dbReference type="EMBL" id="JAUSQM010000001">
    <property type="protein sequence ID" value="MDP9820781.1"/>
    <property type="molecule type" value="Genomic_DNA"/>
</dbReference>
<dbReference type="InterPro" id="IPR032466">
    <property type="entry name" value="Metal_Hydrolase"/>
</dbReference>
<evidence type="ECO:0000313" key="4">
    <source>
        <dbReference type="Proteomes" id="UP001240447"/>
    </source>
</evidence>
<dbReference type="EC" id="4.1.1.45" evidence="3"/>
<dbReference type="Proteomes" id="UP001240447">
    <property type="component" value="Unassembled WGS sequence"/>
</dbReference>
<proteinExistence type="predicted"/>
<gene>
    <name evidence="3" type="ORF">J2S59_000590</name>
</gene>
<evidence type="ECO:0000313" key="3">
    <source>
        <dbReference type="EMBL" id="MDP9820781.1"/>
    </source>
</evidence>
<dbReference type="PANTHER" id="PTHR21240">
    <property type="entry name" value="2-AMINO-3-CARBOXYLMUCONATE-6-SEMIALDEHYDE DECARBOXYLASE"/>
    <property type="match status" value="1"/>
</dbReference>
<dbReference type="PANTHER" id="PTHR21240:SF28">
    <property type="entry name" value="ISO-OROTATE DECARBOXYLASE (EUROFUNG)"/>
    <property type="match status" value="1"/>
</dbReference>
<dbReference type="SUPFAM" id="SSF51556">
    <property type="entry name" value="Metallo-dependent hydrolases"/>
    <property type="match status" value="1"/>
</dbReference>
<dbReference type="GO" id="GO:0001760">
    <property type="term" value="F:aminocarboxymuconate-semialdehyde decarboxylase activity"/>
    <property type="evidence" value="ECO:0007669"/>
    <property type="project" value="UniProtKB-EC"/>
</dbReference>
<evidence type="ECO:0000259" key="2">
    <source>
        <dbReference type="Pfam" id="PF04909"/>
    </source>
</evidence>
<keyword evidence="4" id="KW-1185">Reference proteome</keyword>
<keyword evidence="1 3" id="KW-0456">Lyase</keyword>
<name>A0ABT9NK31_9ACTN</name>
<accession>A0ABT9NK31</accession>
<organism evidence="3 4">
    <name type="scientific">Nocardioides massiliensis</name>
    <dbReference type="NCBI Taxonomy" id="1325935"/>
    <lineage>
        <taxon>Bacteria</taxon>
        <taxon>Bacillati</taxon>
        <taxon>Actinomycetota</taxon>
        <taxon>Actinomycetes</taxon>
        <taxon>Propionibacteriales</taxon>
        <taxon>Nocardioidaceae</taxon>
        <taxon>Nocardioides</taxon>
    </lineage>
</organism>
<comment type="caution">
    <text evidence="3">The sequence shown here is derived from an EMBL/GenBank/DDBJ whole genome shotgun (WGS) entry which is preliminary data.</text>
</comment>
<dbReference type="InterPro" id="IPR032465">
    <property type="entry name" value="ACMSD"/>
</dbReference>
<feature type="domain" description="Amidohydrolase-related" evidence="2">
    <location>
        <begin position="19"/>
        <end position="333"/>
    </location>
</feature>
<evidence type="ECO:0000256" key="1">
    <source>
        <dbReference type="ARBA" id="ARBA00023239"/>
    </source>
</evidence>
<dbReference type="RefSeq" id="WP_068122725.1">
    <property type="nucleotide sequence ID" value="NZ_CCXJ01000606.1"/>
</dbReference>
<dbReference type="Gene3D" id="3.20.20.140">
    <property type="entry name" value="Metal-dependent hydrolases"/>
    <property type="match status" value="1"/>
</dbReference>
<reference evidence="3 4" key="1">
    <citation type="submission" date="2023-07" db="EMBL/GenBank/DDBJ databases">
        <title>Sequencing the genomes of 1000 actinobacteria strains.</title>
        <authorList>
            <person name="Klenk H.-P."/>
        </authorList>
    </citation>
    <scope>NUCLEOTIDE SEQUENCE [LARGE SCALE GENOMIC DNA]</scope>
    <source>
        <strain evidence="3 4">GD13</strain>
    </source>
</reference>
<sequence length="346" mass="36881">MAVEHVTDQAVGLATRQVIDTHSHWRPPGYVELMLAAAERDPEFRRRFSLSVRSAAEARRKAPEESLAEKIADLDMGGVDVALISLPPPGANFVHQQISERVASEMNDALADTAARSNGRIRALISLPLPAVAASLAELDRFGGDPGVAGVQLISNIGSRDVAPDRSEEVLARAAELGLPVVLHPAVESGVETLDDWMLDASLSPVVTSSLAAARLVLSGVLDRVPDLNVVVPHLGGVLPYLTQRFVDFGTGSAEHDLVYYLRHRLFVDTCSYHPPAMRCAIATLGADRLVLGSDHPSRGAVGRAVADVRGHFETDQEASAVLGGTAATLFRLAVSEPHRHGVDYG</sequence>
<dbReference type="Pfam" id="PF04909">
    <property type="entry name" value="Amidohydro_2"/>
    <property type="match status" value="1"/>
</dbReference>